<gene>
    <name evidence="1" type="ORF">V6N11_074312</name>
</gene>
<reference evidence="1 2" key="1">
    <citation type="journal article" date="2024" name="G3 (Bethesda)">
        <title>Genome assembly of Hibiscus sabdariffa L. provides insights into metabolisms of medicinal natural products.</title>
        <authorList>
            <person name="Kim T."/>
        </authorList>
    </citation>
    <scope>NUCLEOTIDE SEQUENCE [LARGE SCALE GENOMIC DNA]</scope>
    <source>
        <strain evidence="1">TK-2024</strain>
        <tissue evidence="1">Old leaves</tissue>
    </source>
</reference>
<dbReference type="Proteomes" id="UP001396334">
    <property type="component" value="Unassembled WGS sequence"/>
</dbReference>
<proteinExistence type="predicted"/>
<evidence type="ECO:0000313" key="1">
    <source>
        <dbReference type="EMBL" id="KAK9007384.1"/>
    </source>
</evidence>
<evidence type="ECO:0000313" key="2">
    <source>
        <dbReference type="Proteomes" id="UP001396334"/>
    </source>
</evidence>
<sequence length="177" mass="20129">MLLSKKQPSGKCSGDVSVYVYDLPAEFNLASPFSFECLYQYVVNNQPLDNMELGSNPPVHREPPLSHVGSREGRSLLRPCVQQNHTIRHALAVRLGTKCMRESTKCENGNPKCYNPSEILKVMRESQFCLQAPGDSFTRRYPRSSFHGTRRILNMLGFCRRMPRSTSKATEERESKS</sequence>
<keyword evidence="2" id="KW-1185">Reference proteome</keyword>
<dbReference type="EMBL" id="JBBPBN010000026">
    <property type="protein sequence ID" value="KAK9007384.1"/>
    <property type="molecule type" value="Genomic_DNA"/>
</dbReference>
<accession>A0ABR2R3C4</accession>
<name>A0ABR2R3C4_9ROSI</name>
<organism evidence="1 2">
    <name type="scientific">Hibiscus sabdariffa</name>
    <name type="common">roselle</name>
    <dbReference type="NCBI Taxonomy" id="183260"/>
    <lineage>
        <taxon>Eukaryota</taxon>
        <taxon>Viridiplantae</taxon>
        <taxon>Streptophyta</taxon>
        <taxon>Embryophyta</taxon>
        <taxon>Tracheophyta</taxon>
        <taxon>Spermatophyta</taxon>
        <taxon>Magnoliopsida</taxon>
        <taxon>eudicotyledons</taxon>
        <taxon>Gunneridae</taxon>
        <taxon>Pentapetalae</taxon>
        <taxon>rosids</taxon>
        <taxon>malvids</taxon>
        <taxon>Malvales</taxon>
        <taxon>Malvaceae</taxon>
        <taxon>Malvoideae</taxon>
        <taxon>Hibiscus</taxon>
    </lineage>
</organism>
<protein>
    <submittedName>
        <fullName evidence="1">Uncharacterized protein</fullName>
    </submittedName>
</protein>
<comment type="caution">
    <text evidence="1">The sequence shown here is derived from an EMBL/GenBank/DDBJ whole genome shotgun (WGS) entry which is preliminary data.</text>
</comment>